<keyword evidence="1" id="KW-0812">Transmembrane</keyword>
<evidence type="ECO:0000256" key="1">
    <source>
        <dbReference type="SAM" id="Phobius"/>
    </source>
</evidence>
<name>A0ABX7Q409_9BACT</name>
<dbReference type="Pfam" id="PF12732">
    <property type="entry name" value="YtxH"/>
    <property type="match status" value="1"/>
</dbReference>
<dbReference type="RefSeq" id="WP_207163411.1">
    <property type="nucleotide sequence ID" value="NZ_CP071382.1"/>
</dbReference>
<keyword evidence="1" id="KW-1133">Transmembrane helix</keyword>
<dbReference type="InterPro" id="IPR052928">
    <property type="entry name" value="Desiccation-related_membrane"/>
</dbReference>
<organism evidence="2 3">
    <name type="scientific">Geobacter benzoatilyticus</name>
    <dbReference type="NCBI Taxonomy" id="2815309"/>
    <lineage>
        <taxon>Bacteria</taxon>
        <taxon>Pseudomonadati</taxon>
        <taxon>Thermodesulfobacteriota</taxon>
        <taxon>Desulfuromonadia</taxon>
        <taxon>Geobacterales</taxon>
        <taxon>Geobacteraceae</taxon>
        <taxon>Geobacter</taxon>
    </lineage>
</organism>
<keyword evidence="1" id="KW-0472">Membrane</keyword>
<dbReference type="InterPro" id="IPR024623">
    <property type="entry name" value="YtxH"/>
</dbReference>
<dbReference type="Proteomes" id="UP000663651">
    <property type="component" value="Chromosome"/>
</dbReference>
<dbReference type="PANTHER" id="PTHR35792:SF2">
    <property type="entry name" value="GENERAL STRESS PROTEIN"/>
    <property type="match status" value="1"/>
</dbReference>
<evidence type="ECO:0000313" key="3">
    <source>
        <dbReference type="Proteomes" id="UP000663651"/>
    </source>
</evidence>
<evidence type="ECO:0000313" key="2">
    <source>
        <dbReference type="EMBL" id="QSV45618.1"/>
    </source>
</evidence>
<accession>A0ABX7Q409</accession>
<dbReference type="EMBL" id="CP071382">
    <property type="protein sequence ID" value="QSV45618.1"/>
    <property type="molecule type" value="Genomic_DNA"/>
</dbReference>
<feature type="transmembrane region" description="Helical" evidence="1">
    <location>
        <begin position="12"/>
        <end position="31"/>
    </location>
</feature>
<proteinExistence type="predicted"/>
<reference evidence="2 3" key="1">
    <citation type="submission" date="2021-03" db="EMBL/GenBank/DDBJ databases">
        <title>Geobacter metallireducens gen. nov. sp. nov., a microorganism capable of coupling the complete oxidation of organic compounds to the reduction of iron and other metals.</title>
        <authorList>
            <person name="Li Y."/>
        </authorList>
    </citation>
    <scope>NUCLEOTIDE SEQUENCE [LARGE SCALE GENOMIC DNA]</scope>
    <source>
        <strain evidence="2 3">Jerry-YX</strain>
    </source>
</reference>
<dbReference type="PANTHER" id="PTHR35792">
    <property type="entry name" value="GENERAL STRESS PROTEIN"/>
    <property type="match status" value="1"/>
</dbReference>
<protein>
    <submittedName>
        <fullName evidence="2">YtxH domain-containing protein</fullName>
    </submittedName>
</protein>
<keyword evidence="3" id="KW-1185">Reference proteome</keyword>
<sequence length="116" mass="12804">MSEEKNNTVMVGALMLIAGGILGAGAALLFAPQSGKKTRRDVKKYVRRARSEAEEMVEDFTDKVADVVEDLGDKTQDILERGKEISADVKKDLFKAFEDGKARLEKEKSRLAKMLG</sequence>
<gene>
    <name evidence="2" type="ORF">JZM60_16120</name>
</gene>